<dbReference type="EMBL" id="CALTRL010005904">
    <property type="protein sequence ID" value="CAH7687704.1"/>
    <property type="molecule type" value="Genomic_DNA"/>
</dbReference>
<sequence>MREDLPDPPSYTDPSQLLQHTNNLSFDSDWIDYSIDHQDLQSLANQIKEEANTKKTVVGGATDEHSVGGGEDMINENAEAEGSLLDLQAQPAAKSEHIHPSESDSQHNYHHSEDLAQDQLELAHSNISEELDTAKSEPNQSLNPSAEAEDLKRQDSTEPSVIKEEELGS</sequence>
<proteinExistence type="predicted"/>
<feature type="compositionally biased region" description="Basic and acidic residues" evidence="1">
    <location>
        <begin position="149"/>
        <end position="169"/>
    </location>
</feature>
<feature type="compositionally biased region" description="Basic and acidic residues" evidence="1">
    <location>
        <begin position="94"/>
        <end position="114"/>
    </location>
</feature>
<dbReference type="Proteomes" id="UP001153365">
    <property type="component" value="Unassembled WGS sequence"/>
</dbReference>
<dbReference type="AlphaFoldDB" id="A0AAV0BM21"/>
<keyword evidence="3" id="KW-1185">Reference proteome</keyword>
<reference evidence="2" key="1">
    <citation type="submission" date="2022-06" db="EMBL/GenBank/DDBJ databases">
        <authorList>
            <consortium name="SYNGENTA / RWTH Aachen University"/>
        </authorList>
    </citation>
    <scope>NUCLEOTIDE SEQUENCE</scope>
</reference>
<name>A0AAV0BM21_PHAPC</name>
<gene>
    <name evidence="2" type="ORF">PPACK8108_LOCUS22532</name>
</gene>
<evidence type="ECO:0000313" key="2">
    <source>
        <dbReference type="EMBL" id="CAH7687704.1"/>
    </source>
</evidence>
<organism evidence="2 3">
    <name type="scientific">Phakopsora pachyrhizi</name>
    <name type="common">Asian soybean rust disease fungus</name>
    <dbReference type="NCBI Taxonomy" id="170000"/>
    <lineage>
        <taxon>Eukaryota</taxon>
        <taxon>Fungi</taxon>
        <taxon>Dikarya</taxon>
        <taxon>Basidiomycota</taxon>
        <taxon>Pucciniomycotina</taxon>
        <taxon>Pucciniomycetes</taxon>
        <taxon>Pucciniales</taxon>
        <taxon>Phakopsoraceae</taxon>
        <taxon>Phakopsora</taxon>
    </lineage>
</organism>
<evidence type="ECO:0000313" key="3">
    <source>
        <dbReference type="Proteomes" id="UP001153365"/>
    </source>
</evidence>
<protein>
    <submittedName>
        <fullName evidence="2">Uncharacterized protein</fullName>
    </submittedName>
</protein>
<comment type="caution">
    <text evidence="2">The sequence shown here is derived from an EMBL/GenBank/DDBJ whole genome shotgun (WGS) entry which is preliminary data.</text>
</comment>
<feature type="region of interest" description="Disordered" evidence="1">
    <location>
        <begin position="54"/>
        <end position="169"/>
    </location>
</feature>
<evidence type="ECO:0000256" key="1">
    <source>
        <dbReference type="SAM" id="MobiDB-lite"/>
    </source>
</evidence>
<accession>A0AAV0BM21</accession>